<gene>
    <name evidence="4" type="ordered locus">APE_0145</name>
</gene>
<name>Q9YFV5_AERPE</name>
<evidence type="ECO:0000259" key="3">
    <source>
        <dbReference type="Pfam" id="PF18822"/>
    </source>
</evidence>
<proteinExistence type="predicted"/>
<dbReference type="EnsemblBacteria" id="BAA79056">
    <property type="protein sequence ID" value="BAA79056"/>
    <property type="gene ID" value="APE_0145"/>
</dbReference>
<feature type="domain" description="CdvA-like coiled-coil" evidence="3">
    <location>
        <begin position="87"/>
        <end position="206"/>
    </location>
</feature>
<dbReference type="RefSeq" id="WP_010865522.1">
    <property type="nucleotide sequence ID" value="NC_000854.2"/>
</dbReference>
<organism evidence="4 5">
    <name type="scientific">Aeropyrum pernix (strain ATCC 700893 / DSM 11879 / JCM 9820 / NBRC 100138 / K1)</name>
    <dbReference type="NCBI Taxonomy" id="272557"/>
    <lineage>
        <taxon>Archaea</taxon>
        <taxon>Thermoproteota</taxon>
        <taxon>Thermoprotei</taxon>
        <taxon>Desulfurococcales</taxon>
        <taxon>Desulfurococcaceae</taxon>
        <taxon>Aeropyrum</taxon>
    </lineage>
</organism>
<feature type="region of interest" description="Disordered" evidence="2">
    <location>
        <begin position="201"/>
        <end position="246"/>
    </location>
</feature>
<feature type="compositionally biased region" description="Basic and acidic residues" evidence="2">
    <location>
        <begin position="213"/>
        <end position="246"/>
    </location>
</feature>
<feature type="coiled-coil region" evidence="1">
    <location>
        <begin position="103"/>
        <end position="141"/>
    </location>
</feature>
<protein>
    <recommendedName>
        <fullName evidence="3">CdvA-like coiled-coil domain-containing protein</fullName>
    </recommendedName>
</protein>
<dbReference type="GeneID" id="1445679"/>
<evidence type="ECO:0000313" key="4">
    <source>
        <dbReference type="EMBL" id="BAA79056.1"/>
    </source>
</evidence>
<keyword evidence="5" id="KW-1185">Reference proteome</keyword>
<evidence type="ECO:0000256" key="2">
    <source>
        <dbReference type="SAM" id="MobiDB-lite"/>
    </source>
</evidence>
<dbReference type="eggNOG" id="arCOG04054">
    <property type="taxonomic scope" value="Archaea"/>
</dbReference>
<evidence type="ECO:0000313" key="5">
    <source>
        <dbReference type="Proteomes" id="UP000002518"/>
    </source>
</evidence>
<dbReference type="Pfam" id="PF18822">
    <property type="entry name" value="CdvA"/>
    <property type="match status" value="1"/>
</dbReference>
<dbReference type="EMBL" id="BA000002">
    <property type="protein sequence ID" value="BAA79056.1"/>
    <property type="molecule type" value="Genomic_DNA"/>
</dbReference>
<dbReference type="Proteomes" id="UP000002518">
    <property type="component" value="Chromosome"/>
</dbReference>
<dbReference type="STRING" id="272557.APE_0145"/>
<evidence type="ECO:0000256" key="1">
    <source>
        <dbReference type="SAM" id="Coils"/>
    </source>
</evidence>
<dbReference type="InterPro" id="IPR041461">
    <property type="entry name" value="CdvA_CC"/>
</dbReference>
<reference evidence="4 5" key="1">
    <citation type="journal article" date="1999" name="DNA Res.">
        <title>Complete genome sequence of an aerobic hyper-thermophilic crenarchaeon, Aeropyrum pernix K1.</title>
        <authorList>
            <person name="Kawarabayasi Y."/>
            <person name="Hino Y."/>
            <person name="Horikawa H."/>
            <person name="Yamazaki S."/>
            <person name="Haikawa Y."/>
            <person name="Jin-no K."/>
            <person name="Takahashi M."/>
            <person name="Sekine M."/>
            <person name="Baba S."/>
            <person name="Ankai A."/>
            <person name="Kosugi H."/>
            <person name="Hosoyama A."/>
            <person name="Fukui S."/>
            <person name="Nagai Y."/>
            <person name="Nishijima K."/>
            <person name="Nakazawa H."/>
            <person name="Takamiya M."/>
            <person name="Masuda S."/>
            <person name="Funahashi T."/>
            <person name="Tanaka T."/>
            <person name="Kudoh Y."/>
            <person name="Yamazaki J."/>
            <person name="Kushida N."/>
            <person name="Oguchi A."/>
            <person name="Aoki K."/>
            <person name="Kubota K."/>
            <person name="Nakamura Y."/>
            <person name="Nomura N."/>
            <person name="Sako Y."/>
            <person name="Kikuchi H."/>
        </authorList>
    </citation>
    <scope>NUCLEOTIDE SEQUENCE [LARGE SCALE GENOMIC DNA]</scope>
    <source>
        <strain evidence="5">ATCC 700893 / DSM 11879 / JCM 9820 / NBRC 100138 / K1</strain>
    </source>
</reference>
<dbReference type="KEGG" id="ape:APE_0145"/>
<accession>Q9YFV5</accession>
<dbReference type="AlphaFoldDB" id="Q9YFV5"/>
<keyword evidence="1" id="KW-0175">Coiled coil</keyword>
<dbReference type="PIR" id="F72769">
    <property type="entry name" value="F72769"/>
</dbReference>
<sequence length="246" mass="27656">MAIKVDTFYGVIGSEVRDEYERVVGTLVSFSSNVDGEIQSIELKIVDRGIERIPGGRVKIVDGKIVVVPEWKYEATRVIEALERAYKRRRAVENIAKQSSIPSSIVENMKRQLTEEIKRLKIKAEEAKTRIKERIAEIDDEMLHIAGATANLQMLYFSGEISDRSYTSGMNHLRKLNDSLEREKSDAKRVLDKLEKTYEAATNVLEAPAPSKPEGEKSIQAKGEKQGPGKAPEKRDGELIVKIEEA</sequence>